<evidence type="ECO:0000313" key="1">
    <source>
        <dbReference type="EMBL" id="JAH23714.1"/>
    </source>
</evidence>
<name>A0A0E9R3K2_ANGAN</name>
<dbReference type="AlphaFoldDB" id="A0A0E9R3K2"/>
<accession>A0A0E9R3K2</accession>
<reference evidence="1" key="2">
    <citation type="journal article" date="2015" name="Fish Shellfish Immunol.">
        <title>Early steps in the European eel (Anguilla anguilla)-Vibrio vulnificus interaction in the gills: Role of the RtxA13 toxin.</title>
        <authorList>
            <person name="Callol A."/>
            <person name="Pajuelo D."/>
            <person name="Ebbesson L."/>
            <person name="Teles M."/>
            <person name="MacKenzie S."/>
            <person name="Amaro C."/>
        </authorList>
    </citation>
    <scope>NUCLEOTIDE SEQUENCE</scope>
</reference>
<proteinExistence type="predicted"/>
<organism evidence="1">
    <name type="scientific">Anguilla anguilla</name>
    <name type="common">European freshwater eel</name>
    <name type="synonym">Muraena anguilla</name>
    <dbReference type="NCBI Taxonomy" id="7936"/>
    <lineage>
        <taxon>Eukaryota</taxon>
        <taxon>Metazoa</taxon>
        <taxon>Chordata</taxon>
        <taxon>Craniata</taxon>
        <taxon>Vertebrata</taxon>
        <taxon>Euteleostomi</taxon>
        <taxon>Actinopterygii</taxon>
        <taxon>Neopterygii</taxon>
        <taxon>Teleostei</taxon>
        <taxon>Anguilliformes</taxon>
        <taxon>Anguillidae</taxon>
        <taxon>Anguilla</taxon>
    </lineage>
</organism>
<reference evidence="1" key="1">
    <citation type="submission" date="2014-11" db="EMBL/GenBank/DDBJ databases">
        <authorList>
            <person name="Amaro Gonzalez C."/>
        </authorList>
    </citation>
    <scope>NUCLEOTIDE SEQUENCE</scope>
</reference>
<protein>
    <submittedName>
        <fullName evidence="1">Uncharacterized protein</fullName>
    </submittedName>
</protein>
<sequence>MCWIEGESVKKDGNKKDYAISDKIKGLDKRKRFLNVSGPAKCT</sequence>
<dbReference type="EMBL" id="GBXM01084863">
    <property type="protein sequence ID" value="JAH23714.1"/>
    <property type="molecule type" value="Transcribed_RNA"/>
</dbReference>
<dbReference type="EMBL" id="GBXM01065719">
    <property type="protein sequence ID" value="JAH42858.1"/>
    <property type="molecule type" value="Transcribed_RNA"/>
</dbReference>